<dbReference type="EMBL" id="UGLW01000006">
    <property type="protein sequence ID" value="STZ75212.1"/>
    <property type="molecule type" value="Genomic_DNA"/>
</dbReference>
<feature type="region of interest" description="Disordered" evidence="1">
    <location>
        <begin position="1"/>
        <end position="20"/>
    </location>
</feature>
<dbReference type="AlphaFoldDB" id="A0A378UFM6"/>
<evidence type="ECO:0000256" key="1">
    <source>
        <dbReference type="SAM" id="MobiDB-lite"/>
    </source>
</evidence>
<dbReference type="GO" id="GO:0005524">
    <property type="term" value="F:ATP binding"/>
    <property type="evidence" value="ECO:0007669"/>
    <property type="project" value="UniProtKB-KW"/>
</dbReference>
<organism evidence="2 3">
    <name type="scientific">Klebsiella pneumoniae subsp. ozaenae</name>
    <dbReference type="NCBI Taxonomy" id="574"/>
    <lineage>
        <taxon>Bacteria</taxon>
        <taxon>Pseudomonadati</taxon>
        <taxon>Pseudomonadota</taxon>
        <taxon>Gammaproteobacteria</taxon>
        <taxon>Enterobacterales</taxon>
        <taxon>Enterobacteriaceae</taxon>
        <taxon>Klebsiella/Raoultella group</taxon>
        <taxon>Klebsiella</taxon>
        <taxon>Klebsiella pneumoniae complex</taxon>
    </lineage>
</organism>
<name>A0A378UFM6_KLEPO</name>
<dbReference type="InterPro" id="IPR025955">
    <property type="entry name" value="TraC/Conjuga_ATPase"/>
</dbReference>
<dbReference type="Proteomes" id="UP000254487">
    <property type="component" value="Unassembled WGS sequence"/>
</dbReference>
<sequence>MIETVNSIMGERDTTKETQKKLDDLDYPHIKDLLPFEDYDSSSQLFINKGSIGFIIESQPLIGGNEALVKSLDSLLQDKVPRGTPLQVIMVSTRAITEQIKSGLKDFS</sequence>
<evidence type="ECO:0000313" key="2">
    <source>
        <dbReference type="EMBL" id="STZ75212.1"/>
    </source>
</evidence>
<accession>A0A378UFM6</accession>
<dbReference type="Pfam" id="PF11130">
    <property type="entry name" value="TraC_F_IV"/>
    <property type="match status" value="1"/>
</dbReference>
<feature type="compositionally biased region" description="Basic and acidic residues" evidence="1">
    <location>
        <begin position="10"/>
        <end position="20"/>
    </location>
</feature>
<evidence type="ECO:0000313" key="3">
    <source>
        <dbReference type="Proteomes" id="UP000254487"/>
    </source>
</evidence>
<keyword evidence="2" id="KW-0067">ATP-binding</keyword>
<proteinExistence type="predicted"/>
<protein>
    <submittedName>
        <fullName evidence="2">Conjugal transfer ATP-binding protein TraC</fullName>
    </submittedName>
</protein>
<keyword evidence="2" id="KW-0547">Nucleotide-binding</keyword>
<reference evidence="2 3" key="1">
    <citation type="submission" date="2018-06" db="EMBL/GenBank/DDBJ databases">
        <authorList>
            <consortium name="Pathogen Informatics"/>
            <person name="Doyle S."/>
        </authorList>
    </citation>
    <scope>NUCLEOTIDE SEQUENCE [LARGE SCALE GENOMIC DNA]</scope>
    <source>
        <strain evidence="2 3">NCTC10313</strain>
    </source>
</reference>
<gene>
    <name evidence="2" type="primary">traC_13</name>
    <name evidence="2" type="ORF">NCTC10313_07405</name>
</gene>